<dbReference type="AlphaFoldDB" id="A0AAE1Y2X8"/>
<reference evidence="2" key="2">
    <citation type="journal article" date="2024" name="Plant">
        <title>Genomic evolution and insights into agronomic trait innovations of Sesamum species.</title>
        <authorList>
            <person name="Miao H."/>
            <person name="Wang L."/>
            <person name="Qu L."/>
            <person name="Liu H."/>
            <person name="Sun Y."/>
            <person name="Le M."/>
            <person name="Wang Q."/>
            <person name="Wei S."/>
            <person name="Zheng Y."/>
            <person name="Lin W."/>
            <person name="Duan Y."/>
            <person name="Cao H."/>
            <person name="Xiong S."/>
            <person name="Wang X."/>
            <person name="Wei L."/>
            <person name="Li C."/>
            <person name="Ma Q."/>
            <person name="Ju M."/>
            <person name="Zhao R."/>
            <person name="Li G."/>
            <person name="Mu C."/>
            <person name="Tian Q."/>
            <person name="Mei H."/>
            <person name="Zhang T."/>
            <person name="Gao T."/>
            <person name="Zhang H."/>
        </authorList>
    </citation>
    <scope>NUCLEOTIDE SEQUENCE</scope>
    <source>
        <strain evidence="2">3651</strain>
    </source>
</reference>
<feature type="compositionally biased region" description="Basic and acidic residues" evidence="1">
    <location>
        <begin position="149"/>
        <end position="161"/>
    </location>
</feature>
<evidence type="ECO:0000256" key="1">
    <source>
        <dbReference type="SAM" id="MobiDB-lite"/>
    </source>
</evidence>
<proteinExistence type="predicted"/>
<dbReference type="Proteomes" id="UP001293254">
    <property type="component" value="Unassembled WGS sequence"/>
</dbReference>
<reference evidence="2" key="1">
    <citation type="submission" date="2020-06" db="EMBL/GenBank/DDBJ databases">
        <authorList>
            <person name="Li T."/>
            <person name="Hu X."/>
            <person name="Zhang T."/>
            <person name="Song X."/>
            <person name="Zhang H."/>
            <person name="Dai N."/>
            <person name="Sheng W."/>
            <person name="Hou X."/>
            <person name="Wei L."/>
        </authorList>
    </citation>
    <scope>NUCLEOTIDE SEQUENCE</scope>
    <source>
        <strain evidence="2">3651</strain>
        <tissue evidence="2">Leaf</tissue>
    </source>
</reference>
<dbReference type="EMBL" id="JACGWO010000007">
    <property type="protein sequence ID" value="KAK4422640.1"/>
    <property type="molecule type" value="Genomic_DNA"/>
</dbReference>
<comment type="caution">
    <text evidence="2">The sequence shown here is derived from an EMBL/GenBank/DDBJ whole genome shotgun (WGS) entry which is preliminary data.</text>
</comment>
<organism evidence="2 3">
    <name type="scientific">Sesamum alatum</name>
    <dbReference type="NCBI Taxonomy" id="300844"/>
    <lineage>
        <taxon>Eukaryota</taxon>
        <taxon>Viridiplantae</taxon>
        <taxon>Streptophyta</taxon>
        <taxon>Embryophyta</taxon>
        <taxon>Tracheophyta</taxon>
        <taxon>Spermatophyta</taxon>
        <taxon>Magnoliopsida</taxon>
        <taxon>eudicotyledons</taxon>
        <taxon>Gunneridae</taxon>
        <taxon>Pentapetalae</taxon>
        <taxon>asterids</taxon>
        <taxon>lamiids</taxon>
        <taxon>Lamiales</taxon>
        <taxon>Pedaliaceae</taxon>
        <taxon>Sesamum</taxon>
    </lineage>
</organism>
<evidence type="ECO:0000313" key="3">
    <source>
        <dbReference type="Proteomes" id="UP001293254"/>
    </source>
</evidence>
<protein>
    <submittedName>
        <fullName evidence="2">Uncharacterized protein</fullName>
    </submittedName>
</protein>
<feature type="region of interest" description="Disordered" evidence="1">
    <location>
        <begin position="141"/>
        <end position="161"/>
    </location>
</feature>
<name>A0AAE1Y2X8_9LAMI</name>
<accession>A0AAE1Y2X8</accession>
<evidence type="ECO:0000313" key="2">
    <source>
        <dbReference type="EMBL" id="KAK4422640.1"/>
    </source>
</evidence>
<sequence>MGSVDQDLSAETEVYLGCPAWLGALGAGNRFLKLRDEFRRGISFKVGDGSVFLLWQDPWHPLGILIKRYPRAPRVTRLHERTLLQEVIHGGEWVWPRPTAAEVMQIMTITPPIQGGPDAIEWNANRGSFSASSALELFQPHPPPVDMHGPCRDKTGNRIST</sequence>
<gene>
    <name evidence="2" type="ORF">Salat_1846500</name>
</gene>
<keyword evidence="3" id="KW-1185">Reference proteome</keyword>